<proteinExistence type="predicted"/>
<evidence type="ECO:0000313" key="4">
    <source>
        <dbReference type="EMBL" id="POS84965.1"/>
    </source>
</evidence>
<dbReference type="SUPFAM" id="SSF50729">
    <property type="entry name" value="PH domain-like"/>
    <property type="match status" value="1"/>
</dbReference>
<dbReference type="InterPro" id="IPR045255">
    <property type="entry name" value="RanBP1-like"/>
</dbReference>
<accession>A0A2S4PSF2</accession>
<dbReference type="SMART" id="SM00160">
    <property type="entry name" value="RanBD"/>
    <property type="match status" value="1"/>
</dbReference>
<dbReference type="InterPro" id="IPR011993">
    <property type="entry name" value="PH-like_dom_sf"/>
</dbReference>
<evidence type="ECO:0000256" key="1">
    <source>
        <dbReference type="ARBA" id="ARBA00004123"/>
    </source>
</evidence>
<dbReference type="OrthoDB" id="185618at2759"/>
<dbReference type="Pfam" id="PF00638">
    <property type="entry name" value="Ran_BP1"/>
    <property type="match status" value="1"/>
</dbReference>
<reference evidence="4 5" key="1">
    <citation type="submission" date="2017-10" db="EMBL/GenBank/DDBJ databases">
        <title>Development of genomic resources for the powdery mildew, Erysiphe pulchra.</title>
        <authorList>
            <person name="Wadl P.A."/>
            <person name="Mack B.M."/>
            <person name="Moore G."/>
            <person name="Beltz S.B."/>
        </authorList>
    </citation>
    <scope>NUCLEOTIDE SEQUENCE [LARGE SCALE GENOMIC DNA]</scope>
    <source>
        <strain evidence="4">Cflorida</strain>
    </source>
</reference>
<dbReference type="Proteomes" id="UP000237438">
    <property type="component" value="Unassembled WGS sequence"/>
</dbReference>
<dbReference type="EMBL" id="PEDP01000783">
    <property type="protein sequence ID" value="POS84965.1"/>
    <property type="molecule type" value="Genomic_DNA"/>
</dbReference>
<name>A0A2S4PSF2_9PEZI</name>
<protein>
    <recommendedName>
        <fullName evidence="3">RanBD1 domain-containing protein</fullName>
    </recommendedName>
</protein>
<evidence type="ECO:0000259" key="3">
    <source>
        <dbReference type="PROSITE" id="PS50196"/>
    </source>
</evidence>
<comment type="subcellular location">
    <subcellularLocation>
        <location evidence="1">Nucleus</location>
    </subcellularLocation>
</comment>
<feature type="domain" description="RanBD1" evidence="3">
    <location>
        <begin position="282"/>
        <end position="419"/>
    </location>
</feature>
<dbReference type="InterPro" id="IPR000156">
    <property type="entry name" value="Ran_bind_dom"/>
</dbReference>
<evidence type="ECO:0000313" key="5">
    <source>
        <dbReference type="Proteomes" id="UP000237438"/>
    </source>
</evidence>
<dbReference type="GO" id="GO:0005634">
    <property type="term" value="C:nucleus"/>
    <property type="evidence" value="ECO:0007669"/>
    <property type="project" value="UniProtKB-SubCell"/>
</dbReference>
<organism evidence="4 5">
    <name type="scientific">Erysiphe pulchra</name>
    <dbReference type="NCBI Taxonomy" id="225359"/>
    <lineage>
        <taxon>Eukaryota</taxon>
        <taxon>Fungi</taxon>
        <taxon>Dikarya</taxon>
        <taxon>Ascomycota</taxon>
        <taxon>Pezizomycotina</taxon>
        <taxon>Leotiomycetes</taxon>
        <taxon>Erysiphales</taxon>
        <taxon>Erysiphaceae</taxon>
        <taxon>Erysiphe</taxon>
    </lineage>
</organism>
<dbReference type="AlphaFoldDB" id="A0A2S4PSF2"/>
<sequence length="438" mass="48249">MVFNDVKTKEEKSSTTQIIEKKPDFIESLLTTNVELQHDEVTGDHSEKIRIESSTASQLQNANTTPQALKDVQAVGNVQQNKIVDENKTVDKNKTVDEKSDDIPHFTPTENPEKPKLTFANSGFASLASSSVSPFGSLGLTKSSVFGGGLNNKCEIDTSKMSPDVMLSNTISTSKNSLGKEATTPLIFSDKTEPKIKSTAGKSVFNSVFSNSGFSTSTGPKLSSFATPGAGIQTLKTKEVRAFGAPEIGNEDDSKAYNSDENIHCEKNDKKQSVEIGHEEKLKSKIKIDDGEADEVTLLQIRAKLFAIESKTVGWKERGVGTLKINVPKQFVKYDKNGNPISGTFNKPNKKGKNKSKKNSVCTARLIMRQENTHRVVLNTFILREMEFEEKPAVSSAQFLFTAFEGERELKPVRLLLKMSEINAKLFRVEIDSIKSKL</sequence>
<dbReference type="PANTHER" id="PTHR23138:SF142">
    <property type="entry name" value="RAN-BINDING PROTEIN 3B-RELATED"/>
    <property type="match status" value="1"/>
</dbReference>
<gene>
    <name evidence="4" type="ORF">EPUL_002161</name>
</gene>
<dbReference type="STRING" id="225359.A0A2S4PSF2"/>
<dbReference type="PANTHER" id="PTHR23138">
    <property type="entry name" value="RAN BINDING PROTEIN"/>
    <property type="match status" value="1"/>
</dbReference>
<comment type="caution">
    <text evidence="4">The sequence shown here is derived from an EMBL/GenBank/DDBJ whole genome shotgun (WGS) entry which is preliminary data.</text>
</comment>
<evidence type="ECO:0000256" key="2">
    <source>
        <dbReference type="ARBA" id="ARBA00023242"/>
    </source>
</evidence>
<dbReference type="Gene3D" id="2.30.29.30">
    <property type="entry name" value="Pleckstrin-homology domain (PH domain)/Phosphotyrosine-binding domain (PTB)"/>
    <property type="match status" value="1"/>
</dbReference>
<dbReference type="PROSITE" id="PS50196">
    <property type="entry name" value="RANBD1"/>
    <property type="match status" value="1"/>
</dbReference>
<keyword evidence="2" id="KW-0539">Nucleus</keyword>
<keyword evidence="5" id="KW-1185">Reference proteome</keyword>